<dbReference type="RefSeq" id="WP_386710345.1">
    <property type="nucleotide sequence ID" value="NZ_JBHRYF010000008.1"/>
</dbReference>
<accession>A0ABV7UUD3</accession>
<keyword evidence="2" id="KW-1185">Reference proteome</keyword>
<dbReference type="Proteomes" id="UP001595724">
    <property type="component" value="Unassembled WGS sequence"/>
</dbReference>
<comment type="caution">
    <text evidence="1">The sequence shown here is derived from an EMBL/GenBank/DDBJ whole genome shotgun (WGS) entry which is preliminary data.</text>
</comment>
<organism evidence="1 2">
    <name type="scientific">Luteimonas notoginsengisoli</name>
    <dbReference type="NCBI Taxonomy" id="1578200"/>
    <lineage>
        <taxon>Bacteria</taxon>
        <taxon>Pseudomonadati</taxon>
        <taxon>Pseudomonadota</taxon>
        <taxon>Gammaproteobacteria</taxon>
        <taxon>Lysobacterales</taxon>
        <taxon>Lysobacteraceae</taxon>
        <taxon>Luteimonas</taxon>
    </lineage>
</organism>
<protein>
    <recommendedName>
        <fullName evidence="3">KTSC domain-containing protein</fullName>
    </recommendedName>
</protein>
<evidence type="ECO:0000313" key="1">
    <source>
        <dbReference type="EMBL" id="MFC3660605.1"/>
    </source>
</evidence>
<proteinExistence type="predicted"/>
<name>A0ABV7UUD3_9GAMM</name>
<evidence type="ECO:0008006" key="3">
    <source>
        <dbReference type="Google" id="ProtNLM"/>
    </source>
</evidence>
<dbReference type="EMBL" id="JBHRYF010000008">
    <property type="protein sequence ID" value="MFC3660605.1"/>
    <property type="molecule type" value="Genomic_DNA"/>
</dbReference>
<sequence>MHRYSDTTGGSGVEAFELCPDAILVRFRDSDRVYRYSHRTAGRARVDEMKRLALAGRGLATFISRHASDLYER</sequence>
<evidence type="ECO:0000313" key="2">
    <source>
        <dbReference type="Proteomes" id="UP001595724"/>
    </source>
</evidence>
<reference evidence="2" key="1">
    <citation type="journal article" date="2019" name="Int. J. Syst. Evol. Microbiol.">
        <title>The Global Catalogue of Microorganisms (GCM) 10K type strain sequencing project: providing services to taxonomists for standard genome sequencing and annotation.</title>
        <authorList>
            <consortium name="The Broad Institute Genomics Platform"/>
            <consortium name="The Broad Institute Genome Sequencing Center for Infectious Disease"/>
            <person name="Wu L."/>
            <person name="Ma J."/>
        </authorList>
    </citation>
    <scope>NUCLEOTIDE SEQUENCE [LARGE SCALE GENOMIC DNA]</scope>
    <source>
        <strain evidence="2">KCTC 42211</strain>
    </source>
</reference>
<gene>
    <name evidence="1" type="ORF">ACFOM9_11045</name>
</gene>